<dbReference type="Proteomes" id="UP001589575">
    <property type="component" value="Unassembled WGS sequence"/>
</dbReference>
<accession>A0ABV5G038</accession>
<gene>
    <name evidence="2" type="ORF">ACFFX0_14065</name>
</gene>
<keyword evidence="3" id="KW-1185">Reference proteome</keyword>
<organism evidence="2 3">
    <name type="scientific">Citricoccus parietis</name>
    <dbReference type="NCBI Taxonomy" id="592307"/>
    <lineage>
        <taxon>Bacteria</taxon>
        <taxon>Bacillati</taxon>
        <taxon>Actinomycetota</taxon>
        <taxon>Actinomycetes</taxon>
        <taxon>Micrococcales</taxon>
        <taxon>Micrococcaceae</taxon>
        <taxon>Citricoccus</taxon>
    </lineage>
</organism>
<evidence type="ECO:0000256" key="1">
    <source>
        <dbReference type="SAM" id="MobiDB-lite"/>
    </source>
</evidence>
<evidence type="ECO:0000313" key="2">
    <source>
        <dbReference type="EMBL" id="MFB9072265.1"/>
    </source>
</evidence>
<dbReference type="EMBL" id="JBHMFI010000001">
    <property type="protein sequence ID" value="MFB9072265.1"/>
    <property type="molecule type" value="Genomic_DNA"/>
</dbReference>
<protein>
    <submittedName>
        <fullName evidence="2">Uncharacterized protein</fullName>
    </submittedName>
</protein>
<feature type="region of interest" description="Disordered" evidence="1">
    <location>
        <begin position="1"/>
        <end position="92"/>
    </location>
</feature>
<reference evidence="2 3" key="1">
    <citation type="submission" date="2024-09" db="EMBL/GenBank/DDBJ databases">
        <authorList>
            <person name="Sun Q."/>
            <person name="Mori K."/>
        </authorList>
    </citation>
    <scope>NUCLEOTIDE SEQUENCE [LARGE SCALE GENOMIC DNA]</scope>
    <source>
        <strain evidence="2 3">CCM 7609</strain>
    </source>
</reference>
<feature type="compositionally biased region" description="Gly residues" evidence="1">
    <location>
        <begin position="1"/>
        <end position="12"/>
    </location>
</feature>
<sequence length="241" mass="25059">MPEQELGGGGQGRCRQPGLDEGTSADRDRGLGGGSGEDAAPLVGAHLEAGPEEPHQSRVVQGEQFTQAVGGRPGVHEAEESVPPPGDDAARLRGQGLEGQHATDLHVDPEHAEEQSQGLGVLAAVAQIQVPGDVSRDGTLDLVHPGELTAVERPVHVLEFQAVRTVRDGRGDEGAAGFGVPVRGRELLGELRPVEEDAFRMAGDQFTVVGVGHVLGHERPEVCGEVEQPVLVSQGGHGFPG</sequence>
<evidence type="ECO:0000313" key="3">
    <source>
        <dbReference type="Proteomes" id="UP001589575"/>
    </source>
</evidence>
<proteinExistence type="predicted"/>
<name>A0ABV5G038_9MICC</name>
<comment type="caution">
    <text evidence="2">The sequence shown here is derived from an EMBL/GenBank/DDBJ whole genome shotgun (WGS) entry which is preliminary data.</text>
</comment>